<accession>A0A316C704</accession>
<name>A0A316C704_PSESE</name>
<evidence type="ECO:0000313" key="2">
    <source>
        <dbReference type="EMBL" id="PWJ83797.1"/>
    </source>
</evidence>
<proteinExistence type="predicted"/>
<protein>
    <submittedName>
        <fullName evidence="2">Uncharacterized protein</fullName>
    </submittedName>
</protein>
<dbReference type="EMBL" id="QGGG01000008">
    <property type="protein sequence ID" value="PWJ83797.1"/>
    <property type="molecule type" value="Genomic_DNA"/>
</dbReference>
<dbReference type="RefSeq" id="WP_019170981.1">
    <property type="nucleotide sequence ID" value="NZ_QGGG01000008.1"/>
</dbReference>
<sequence length="88" mass="9826">MRDLFLRSGIYSPVDLAVLDTALKIAVRELSATEKAEIEDIALQLLAAYEAGFRSPGALVRAVIRQRRQARPEAMGHPDPRIRPPRPH</sequence>
<reference evidence="2 3" key="1">
    <citation type="submission" date="2018-05" db="EMBL/GenBank/DDBJ databases">
        <title>Genomic Encyclopedia of Type Strains, Phase IV (KMG-IV): sequencing the most valuable type-strain genomes for metagenomic binning, comparative biology and taxonomic classification.</title>
        <authorList>
            <person name="Goeker M."/>
        </authorList>
    </citation>
    <scope>NUCLEOTIDE SEQUENCE [LARGE SCALE GENOMIC DNA]</scope>
    <source>
        <strain evidence="2 3">DSM 6986</strain>
    </source>
</reference>
<evidence type="ECO:0000313" key="3">
    <source>
        <dbReference type="Proteomes" id="UP000245396"/>
    </source>
</evidence>
<dbReference type="AlphaFoldDB" id="A0A316C704"/>
<keyword evidence="3" id="KW-1185">Reference proteome</keyword>
<dbReference type="STRING" id="1192868.GCA_000304395_01309"/>
<comment type="caution">
    <text evidence="2">The sequence shown here is derived from an EMBL/GenBank/DDBJ whole genome shotgun (WGS) entry which is preliminary data.</text>
</comment>
<dbReference type="Proteomes" id="UP000245396">
    <property type="component" value="Unassembled WGS sequence"/>
</dbReference>
<gene>
    <name evidence="2" type="ORF">C7441_108191</name>
</gene>
<organism evidence="2 3">
    <name type="scientific">Pseudaminobacter salicylatoxidans</name>
    <dbReference type="NCBI Taxonomy" id="93369"/>
    <lineage>
        <taxon>Bacteria</taxon>
        <taxon>Pseudomonadati</taxon>
        <taxon>Pseudomonadota</taxon>
        <taxon>Alphaproteobacteria</taxon>
        <taxon>Hyphomicrobiales</taxon>
        <taxon>Phyllobacteriaceae</taxon>
        <taxon>Pseudaminobacter</taxon>
    </lineage>
</organism>
<evidence type="ECO:0000256" key="1">
    <source>
        <dbReference type="SAM" id="MobiDB-lite"/>
    </source>
</evidence>
<feature type="compositionally biased region" description="Basic and acidic residues" evidence="1">
    <location>
        <begin position="70"/>
        <end position="82"/>
    </location>
</feature>
<feature type="region of interest" description="Disordered" evidence="1">
    <location>
        <begin position="69"/>
        <end position="88"/>
    </location>
</feature>